<dbReference type="SMART" id="SM00448">
    <property type="entry name" value="REC"/>
    <property type="match status" value="1"/>
</dbReference>
<dbReference type="PROSITE" id="PS50110">
    <property type="entry name" value="RESPONSE_REGULATORY"/>
    <property type="match status" value="1"/>
</dbReference>
<organism evidence="5 6">
    <name type="scientific">Halobaculum saliterrae</name>
    <dbReference type="NCBI Taxonomy" id="2073113"/>
    <lineage>
        <taxon>Archaea</taxon>
        <taxon>Methanobacteriati</taxon>
        <taxon>Methanobacteriota</taxon>
        <taxon>Stenosarchaea group</taxon>
        <taxon>Halobacteria</taxon>
        <taxon>Halobacteriales</taxon>
        <taxon>Haloferacaceae</taxon>
        <taxon>Halobaculum</taxon>
    </lineage>
</organism>
<dbReference type="InterPro" id="IPR035965">
    <property type="entry name" value="PAS-like_dom_sf"/>
</dbReference>
<proteinExistence type="predicted"/>
<dbReference type="Gene3D" id="3.30.450.40">
    <property type="match status" value="1"/>
</dbReference>
<dbReference type="EMBL" id="WUUS01000005">
    <property type="protein sequence ID" value="MXR41577.1"/>
    <property type="molecule type" value="Genomic_DNA"/>
</dbReference>
<feature type="modified residue" description="4-aspartylphosphate" evidence="2">
    <location>
        <position position="65"/>
    </location>
</feature>
<protein>
    <submittedName>
        <fullName evidence="5">Response regulator</fullName>
    </submittedName>
</protein>
<name>A0A6B0SSP6_9EURY</name>
<dbReference type="Proteomes" id="UP000437065">
    <property type="component" value="Unassembled WGS sequence"/>
</dbReference>
<dbReference type="InterPro" id="IPR001789">
    <property type="entry name" value="Sig_transdc_resp-reg_receiver"/>
</dbReference>
<dbReference type="InterPro" id="IPR011006">
    <property type="entry name" value="CheY-like_superfamily"/>
</dbReference>
<comment type="caution">
    <text evidence="5">The sequence shown here is derived from an EMBL/GenBank/DDBJ whole genome shotgun (WGS) entry which is preliminary data.</text>
</comment>
<dbReference type="Gene3D" id="3.40.50.2300">
    <property type="match status" value="1"/>
</dbReference>
<evidence type="ECO:0000256" key="3">
    <source>
        <dbReference type="SAM" id="MobiDB-lite"/>
    </source>
</evidence>
<evidence type="ECO:0000256" key="2">
    <source>
        <dbReference type="PROSITE-ProRule" id="PRU00169"/>
    </source>
</evidence>
<dbReference type="OrthoDB" id="8127at2157"/>
<dbReference type="SUPFAM" id="SSF55785">
    <property type="entry name" value="PYP-like sensor domain (PAS domain)"/>
    <property type="match status" value="1"/>
</dbReference>
<dbReference type="Gene3D" id="3.30.450.20">
    <property type="entry name" value="PAS domain"/>
    <property type="match status" value="1"/>
</dbReference>
<dbReference type="PANTHER" id="PTHR44591:SF3">
    <property type="entry name" value="RESPONSE REGULATORY DOMAIN-CONTAINING PROTEIN"/>
    <property type="match status" value="1"/>
</dbReference>
<dbReference type="SUPFAM" id="SSF52172">
    <property type="entry name" value="CheY-like"/>
    <property type="match status" value="1"/>
</dbReference>
<evidence type="ECO:0000313" key="5">
    <source>
        <dbReference type="EMBL" id="MXR41577.1"/>
    </source>
</evidence>
<dbReference type="Pfam" id="PF00072">
    <property type="entry name" value="Response_reg"/>
    <property type="match status" value="1"/>
</dbReference>
<dbReference type="InterPro" id="IPR050595">
    <property type="entry name" value="Bact_response_regulator"/>
</dbReference>
<evidence type="ECO:0000256" key="1">
    <source>
        <dbReference type="ARBA" id="ARBA00022553"/>
    </source>
</evidence>
<evidence type="ECO:0000259" key="4">
    <source>
        <dbReference type="PROSITE" id="PS50110"/>
    </source>
</evidence>
<dbReference type="RefSeq" id="WP_159666248.1">
    <property type="nucleotide sequence ID" value="NZ_WUUS01000005.1"/>
</dbReference>
<gene>
    <name evidence="5" type="ORF">GRX01_09530</name>
</gene>
<dbReference type="PANTHER" id="PTHR44591">
    <property type="entry name" value="STRESS RESPONSE REGULATOR PROTEIN 1"/>
    <property type="match status" value="1"/>
</dbReference>
<reference evidence="5 6" key="1">
    <citation type="submission" date="2019-12" db="EMBL/GenBank/DDBJ databases">
        <title>Isolation and characterization of three novel carbon monoxide-oxidizing members of Halobacteria from salione crusts and soils.</title>
        <authorList>
            <person name="Myers M.R."/>
            <person name="King G.M."/>
        </authorList>
    </citation>
    <scope>NUCLEOTIDE SEQUENCE [LARGE SCALE GENOMIC DNA]</scope>
    <source>
        <strain evidence="5 6">WSA2</strain>
    </source>
</reference>
<evidence type="ECO:0000313" key="6">
    <source>
        <dbReference type="Proteomes" id="UP000437065"/>
    </source>
</evidence>
<dbReference type="GO" id="GO:0000160">
    <property type="term" value="P:phosphorelay signal transduction system"/>
    <property type="evidence" value="ECO:0007669"/>
    <property type="project" value="InterPro"/>
</dbReference>
<sequence length="421" mass="45590">MFAPLGDAIASVQSVLVVDDDRAMVDLLTERLDRDLDGASVSGTTDPTEAVGRVEGGETSCLVSDYDMPRIDGLSLLRRVREIDDRVPFVLFTGRGSEEIASDAISAGVTDYIQKGGSESFTVLANSVGRALSRRRAEREREAARRSLAAKDATLESLFESIPAPALVVDAAEPTTPIDQLNPAFTRRFDVDPERALGAPIETVVEAVGEASVERIATDASTRRAELTCRTPAGDREFLVTVVAAGDDGDERYVVFTDIDEQKRIQRALADLHEATQRLLATDDAREIEGIALSAAADVLGFPYNGTRRYDPAGDRLVPSETTSEAADRYDRPRSAYERGDPEAIHAWRAFDENEPVTVARQSEIQREGVASKVYLPVGEWGLLTLSDPERDRITETEEYLGKVLATNTAAALSGADGASE</sequence>
<feature type="domain" description="Response regulatory" evidence="4">
    <location>
        <begin position="14"/>
        <end position="130"/>
    </location>
</feature>
<dbReference type="SUPFAM" id="SSF55781">
    <property type="entry name" value="GAF domain-like"/>
    <property type="match status" value="1"/>
</dbReference>
<feature type="region of interest" description="Disordered" evidence="3">
    <location>
        <begin position="313"/>
        <end position="336"/>
    </location>
</feature>
<keyword evidence="1 2" id="KW-0597">Phosphoprotein</keyword>
<dbReference type="InterPro" id="IPR029016">
    <property type="entry name" value="GAF-like_dom_sf"/>
</dbReference>
<dbReference type="AlphaFoldDB" id="A0A6B0SSP6"/>
<accession>A0A6B0SSP6</accession>
<keyword evidence="6" id="KW-1185">Reference proteome</keyword>
<feature type="compositionally biased region" description="Basic and acidic residues" evidence="3">
    <location>
        <begin position="326"/>
        <end position="336"/>
    </location>
</feature>